<keyword evidence="2" id="KW-1185">Reference proteome</keyword>
<evidence type="ECO:0000313" key="1">
    <source>
        <dbReference type="EMBL" id="NII08276.1"/>
    </source>
</evidence>
<dbReference type="RefSeq" id="WP_166950861.1">
    <property type="nucleotide sequence ID" value="NZ_JAARLZ010000011.1"/>
</dbReference>
<dbReference type="AlphaFoldDB" id="A0A7X5UD27"/>
<proteinExistence type="predicted"/>
<evidence type="ECO:0000313" key="2">
    <source>
        <dbReference type="Proteomes" id="UP000490980"/>
    </source>
</evidence>
<name>A0A7X5UD27_9GAMM</name>
<protein>
    <submittedName>
        <fullName evidence="1">Uncharacterized protein</fullName>
    </submittedName>
</protein>
<reference evidence="1 2" key="1">
    <citation type="submission" date="2020-03" db="EMBL/GenBank/DDBJ databases">
        <authorList>
            <person name="Lai Q."/>
        </authorList>
    </citation>
    <scope>NUCLEOTIDE SEQUENCE [LARGE SCALE GENOMIC DNA]</scope>
    <source>
        <strain evidence="1 2">CCUG 25036</strain>
    </source>
</reference>
<dbReference type="EMBL" id="JAARLZ010000011">
    <property type="protein sequence ID" value="NII08276.1"/>
    <property type="molecule type" value="Genomic_DNA"/>
</dbReference>
<organism evidence="1 2">
    <name type="scientific">Luteibacter anthropi</name>
    <dbReference type="NCBI Taxonomy" id="564369"/>
    <lineage>
        <taxon>Bacteria</taxon>
        <taxon>Pseudomonadati</taxon>
        <taxon>Pseudomonadota</taxon>
        <taxon>Gammaproteobacteria</taxon>
        <taxon>Lysobacterales</taxon>
        <taxon>Rhodanobacteraceae</taxon>
        <taxon>Luteibacter</taxon>
    </lineage>
</organism>
<sequence>MNVVISGGFLPDLPRIVGVIGVSVTDFDWHIANVEAAPWDAGSGQGWFSGDELASRFANDPVDIYWGVFDAFPAGMRPNIEVQPWADGDASVWDADARPQIAGAKFEIVYWDSGDVILIGLTEGQAASVTKRILRRTHRLMVSELHSRRGSRHELCGYV</sequence>
<gene>
    <name evidence="1" type="ORF">HBF25_17970</name>
</gene>
<dbReference type="Proteomes" id="UP000490980">
    <property type="component" value="Unassembled WGS sequence"/>
</dbReference>
<comment type="caution">
    <text evidence="1">The sequence shown here is derived from an EMBL/GenBank/DDBJ whole genome shotgun (WGS) entry which is preliminary data.</text>
</comment>
<accession>A0A7X5UD27</accession>